<sequence>MGDEPFYELAYKFRRILVPVSPMNPARLRELLNVAVDFGERYGADIVFLYVASSENDPAVDQLRKSVEEFASKKGVKHSFKVRKMGEGETVASEIVKELSENTYDMVILLSRGYYGASALLYNSTSIAVALAANTSVLILR</sequence>
<feature type="domain" description="UspA" evidence="1">
    <location>
        <begin position="13"/>
        <end position="141"/>
    </location>
</feature>
<proteinExistence type="predicted"/>
<dbReference type="InterPro" id="IPR014729">
    <property type="entry name" value="Rossmann-like_a/b/a_fold"/>
</dbReference>
<dbReference type="CDD" id="cd00293">
    <property type="entry name" value="USP-like"/>
    <property type="match status" value="1"/>
</dbReference>
<dbReference type="EMBL" id="NMUF01000027">
    <property type="protein sequence ID" value="RFA97411.1"/>
    <property type="molecule type" value="Genomic_DNA"/>
</dbReference>
<dbReference type="Gene3D" id="3.40.50.620">
    <property type="entry name" value="HUPs"/>
    <property type="match status" value="1"/>
</dbReference>
<organism evidence="2 5">
    <name type="scientific">Pyrobaculum aerophilum</name>
    <dbReference type="NCBI Taxonomy" id="13773"/>
    <lineage>
        <taxon>Archaea</taxon>
        <taxon>Thermoproteota</taxon>
        <taxon>Thermoprotei</taxon>
        <taxon>Thermoproteales</taxon>
        <taxon>Thermoproteaceae</taxon>
        <taxon>Pyrobaculum</taxon>
    </lineage>
</organism>
<reference evidence="4 5" key="1">
    <citation type="submission" date="2017-07" db="EMBL/GenBank/DDBJ databases">
        <title>Draft genome sequence of aerobic hyperthermophilic archaea, Pyrobaculum aerophilum YKB31 and YKB32.</title>
        <authorList>
            <person name="Mochizuki T."/>
            <person name="Berliner A.J."/>
            <person name="Yoshida-Takashima Y."/>
            <person name="Takaki Y."/>
            <person name="Nunoura T."/>
            <person name="Takai K."/>
        </authorList>
    </citation>
    <scope>NUCLEOTIDE SEQUENCE [LARGE SCALE GENOMIC DNA]</scope>
    <source>
        <strain evidence="2 5">YKB31</strain>
        <strain evidence="3 4">YKB32</strain>
    </source>
</reference>
<dbReference type="EMBL" id="NMUE01000009">
    <property type="protein sequence ID" value="RFA96890.1"/>
    <property type="molecule type" value="Genomic_DNA"/>
</dbReference>
<accession>A0A371R0Q5</accession>
<dbReference type="OrthoDB" id="14880at2157"/>
<comment type="caution">
    <text evidence="2">The sequence shown here is derived from an EMBL/GenBank/DDBJ whole genome shotgun (WGS) entry which is preliminary data.</text>
</comment>
<dbReference type="Proteomes" id="UP000256877">
    <property type="component" value="Unassembled WGS sequence"/>
</dbReference>
<dbReference type="InterPro" id="IPR006016">
    <property type="entry name" value="UspA"/>
</dbReference>
<gene>
    <name evidence="2" type="ORF">CGL51_04230</name>
    <name evidence="3" type="ORF">CGL52_09470</name>
</gene>
<evidence type="ECO:0000313" key="5">
    <source>
        <dbReference type="Proteomes" id="UP000257123"/>
    </source>
</evidence>
<name>A0A371R0Q5_9CREN</name>
<dbReference type="AlphaFoldDB" id="A0A371R0Q5"/>
<dbReference type="Proteomes" id="UP000257123">
    <property type="component" value="Unassembled WGS sequence"/>
</dbReference>
<dbReference type="RefSeq" id="WP_116420803.1">
    <property type="nucleotide sequence ID" value="NZ_JAOAJA010000030.1"/>
</dbReference>
<evidence type="ECO:0000313" key="2">
    <source>
        <dbReference type="EMBL" id="RFA96890.1"/>
    </source>
</evidence>
<dbReference type="Pfam" id="PF00582">
    <property type="entry name" value="Usp"/>
    <property type="match status" value="1"/>
</dbReference>
<dbReference type="SUPFAM" id="SSF52402">
    <property type="entry name" value="Adenine nucleotide alpha hydrolases-like"/>
    <property type="match status" value="1"/>
</dbReference>
<evidence type="ECO:0000313" key="3">
    <source>
        <dbReference type="EMBL" id="RFA97411.1"/>
    </source>
</evidence>
<evidence type="ECO:0000259" key="1">
    <source>
        <dbReference type="Pfam" id="PF00582"/>
    </source>
</evidence>
<evidence type="ECO:0000313" key="4">
    <source>
        <dbReference type="Proteomes" id="UP000256877"/>
    </source>
</evidence>
<protein>
    <submittedName>
        <fullName evidence="2">Universal stress protein UspA</fullName>
    </submittedName>
</protein>